<evidence type="ECO:0000259" key="1">
    <source>
        <dbReference type="PROSITE" id="PS51186"/>
    </source>
</evidence>
<protein>
    <submittedName>
        <fullName evidence="2">Acetyltransferase (GNAT) domain-containing protein</fullName>
    </submittedName>
</protein>
<feature type="domain" description="N-acetyltransferase" evidence="1">
    <location>
        <begin position="1"/>
        <end position="135"/>
    </location>
</feature>
<dbReference type="OrthoDB" id="9800962at2"/>
<gene>
    <name evidence="2" type="ORF">SAMN02745975_00689</name>
</gene>
<keyword evidence="2" id="KW-0808">Transferase</keyword>
<dbReference type="Gene3D" id="3.40.630.30">
    <property type="match status" value="1"/>
</dbReference>
<dbReference type="InterPro" id="IPR000182">
    <property type="entry name" value="GNAT_dom"/>
</dbReference>
<name>A0A1M6EB57_9FIRM</name>
<dbReference type="GO" id="GO:0016747">
    <property type="term" value="F:acyltransferase activity, transferring groups other than amino-acyl groups"/>
    <property type="evidence" value="ECO:0007669"/>
    <property type="project" value="InterPro"/>
</dbReference>
<dbReference type="Proteomes" id="UP000184536">
    <property type="component" value="Unassembled WGS sequence"/>
</dbReference>
<evidence type="ECO:0000313" key="2">
    <source>
        <dbReference type="EMBL" id="SHI82757.1"/>
    </source>
</evidence>
<dbReference type="InterPro" id="IPR016181">
    <property type="entry name" value="Acyl_CoA_acyltransferase"/>
</dbReference>
<dbReference type="Pfam" id="PF13673">
    <property type="entry name" value="Acetyltransf_10"/>
    <property type="match status" value="1"/>
</dbReference>
<organism evidence="2 3">
    <name type="scientific">Geosporobacter subterraneus DSM 17957</name>
    <dbReference type="NCBI Taxonomy" id="1121919"/>
    <lineage>
        <taxon>Bacteria</taxon>
        <taxon>Bacillati</taxon>
        <taxon>Bacillota</taxon>
        <taxon>Clostridia</taxon>
        <taxon>Peptostreptococcales</taxon>
        <taxon>Thermotaleaceae</taxon>
        <taxon>Geosporobacter</taxon>
    </lineage>
</organism>
<dbReference type="STRING" id="1121919.SAMN02745975_00689"/>
<dbReference type="SUPFAM" id="SSF55729">
    <property type="entry name" value="Acyl-CoA N-acyltransferases (Nat)"/>
    <property type="match status" value="1"/>
</dbReference>
<sequence length="135" mass="16057">MTEIKKINKEDTWIIRHRVLWPDRDLDYIKLEDDERGFHYGFFIQDKLVSVISLFIEKDSAQFRKFATLHGEQGKGYGSKLLMYTIEEAKRLGVNRIWCNARIDKADYYKKFGFSTKGDQLEKGGQKYYIMEKTL</sequence>
<keyword evidence="3" id="KW-1185">Reference proteome</keyword>
<evidence type="ECO:0000313" key="3">
    <source>
        <dbReference type="Proteomes" id="UP000184536"/>
    </source>
</evidence>
<accession>A0A1M6EB57</accession>
<dbReference type="CDD" id="cd04301">
    <property type="entry name" value="NAT_SF"/>
    <property type="match status" value="1"/>
</dbReference>
<reference evidence="3" key="1">
    <citation type="submission" date="2016-11" db="EMBL/GenBank/DDBJ databases">
        <authorList>
            <person name="Varghese N."/>
            <person name="Submissions S."/>
        </authorList>
    </citation>
    <scope>NUCLEOTIDE SEQUENCE [LARGE SCALE GENOMIC DNA]</scope>
    <source>
        <strain evidence="3">DSM 17957</strain>
    </source>
</reference>
<proteinExistence type="predicted"/>
<dbReference type="RefSeq" id="WP_110939976.1">
    <property type="nucleotide sequence ID" value="NZ_FQZV01000008.1"/>
</dbReference>
<dbReference type="PROSITE" id="PS51186">
    <property type="entry name" value="GNAT"/>
    <property type="match status" value="1"/>
</dbReference>
<dbReference type="EMBL" id="FQZV01000008">
    <property type="protein sequence ID" value="SHI82757.1"/>
    <property type="molecule type" value="Genomic_DNA"/>
</dbReference>
<dbReference type="AlphaFoldDB" id="A0A1M6EB57"/>